<comment type="function">
    <text evidence="2">Antitoxin component of a type II toxin-antitoxin (TA) system.</text>
</comment>
<protein>
    <recommendedName>
        <fullName evidence="2">Antitoxin</fullName>
    </recommendedName>
</protein>
<evidence type="ECO:0000313" key="3">
    <source>
        <dbReference type="EMBL" id="SLM33175.1"/>
    </source>
</evidence>
<dbReference type="AlphaFoldDB" id="A0A1W1HL69"/>
<dbReference type="STRING" id="1246637.MTBBW1_930002"/>
<dbReference type="InterPro" id="IPR006442">
    <property type="entry name" value="Antitoxin_Phd/YefM"/>
</dbReference>
<reference evidence="3 4" key="1">
    <citation type="submission" date="2017-03" db="EMBL/GenBank/DDBJ databases">
        <authorList>
            <person name="Afonso C.L."/>
            <person name="Miller P.J."/>
            <person name="Scott M.A."/>
            <person name="Spackman E."/>
            <person name="Goraichik I."/>
            <person name="Dimitrov K.M."/>
            <person name="Suarez D.L."/>
            <person name="Swayne D.E."/>
        </authorList>
    </citation>
    <scope>NUCLEOTIDE SEQUENCE [LARGE SCALE GENOMIC DNA]</scope>
    <source>
        <strain evidence="3">PRJEB14757</strain>
    </source>
</reference>
<dbReference type="Pfam" id="PF02604">
    <property type="entry name" value="PhdYeFM_antitox"/>
    <property type="match status" value="1"/>
</dbReference>
<dbReference type="OrthoDB" id="5421708at2"/>
<dbReference type="EMBL" id="FWEV01000340">
    <property type="protein sequence ID" value="SLM33175.1"/>
    <property type="molecule type" value="Genomic_DNA"/>
</dbReference>
<dbReference type="InterPro" id="IPR036165">
    <property type="entry name" value="YefM-like_sf"/>
</dbReference>
<evidence type="ECO:0000256" key="1">
    <source>
        <dbReference type="ARBA" id="ARBA00009981"/>
    </source>
</evidence>
<organism evidence="3 4">
    <name type="scientific">Desulfamplus magnetovallimortis</name>
    <dbReference type="NCBI Taxonomy" id="1246637"/>
    <lineage>
        <taxon>Bacteria</taxon>
        <taxon>Pseudomonadati</taxon>
        <taxon>Thermodesulfobacteriota</taxon>
        <taxon>Desulfobacteria</taxon>
        <taxon>Desulfobacterales</taxon>
        <taxon>Desulfobacteraceae</taxon>
        <taxon>Desulfamplus</taxon>
    </lineage>
</organism>
<gene>
    <name evidence="3" type="ORF">MTBBW1_930002</name>
</gene>
<comment type="similarity">
    <text evidence="1 2">Belongs to the phD/YefM antitoxin family.</text>
</comment>
<accession>A0A1W1HL69</accession>
<proteinExistence type="inferred from homology"/>
<sequence>MEVISIFEAKNKLSKLISDIETRNTSYLVCRNGKPVVEIVAHKSKNRLKGSPELYVDINGDIFDDDMSGDFECLK</sequence>
<name>A0A1W1HL69_9BACT</name>
<dbReference type="SUPFAM" id="SSF143120">
    <property type="entry name" value="YefM-like"/>
    <property type="match status" value="1"/>
</dbReference>
<keyword evidence="4" id="KW-1185">Reference proteome</keyword>
<dbReference type="RefSeq" id="WP_080803368.1">
    <property type="nucleotide sequence ID" value="NZ_LT828544.1"/>
</dbReference>
<dbReference type="Gene3D" id="3.40.1620.10">
    <property type="entry name" value="YefM-like domain"/>
    <property type="match status" value="1"/>
</dbReference>
<dbReference type="Proteomes" id="UP000191931">
    <property type="component" value="Unassembled WGS sequence"/>
</dbReference>
<evidence type="ECO:0000313" key="4">
    <source>
        <dbReference type="Proteomes" id="UP000191931"/>
    </source>
</evidence>
<evidence type="ECO:0000256" key="2">
    <source>
        <dbReference type="RuleBase" id="RU362080"/>
    </source>
</evidence>